<dbReference type="CDD" id="cd09823">
    <property type="entry name" value="peroxinectin_like"/>
    <property type="match status" value="1"/>
</dbReference>
<protein>
    <recommendedName>
        <fullName evidence="3">Peroxidase</fullName>
    </recommendedName>
</protein>
<comment type="caution">
    <text evidence="1">The sequence shown here is derived from an EMBL/GenBank/DDBJ whole genome shotgun (WGS) entry which is preliminary data.</text>
</comment>
<dbReference type="PANTHER" id="PTHR11475">
    <property type="entry name" value="OXIDASE/PEROXIDASE"/>
    <property type="match status" value="1"/>
</dbReference>
<evidence type="ECO:0000313" key="2">
    <source>
        <dbReference type="Proteomes" id="UP001217089"/>
    </source>
</evidence>
<dbReference type="PRINTS" id="PR00457">
    <property type="entry name" value="ANPEROXIDASE"/>
</dbReference>
<dbReference type="InterPro" id="IPR019791">
    <property type="entry name" value="Haem_peroxidase_animal"/>
</dbReference>
<sequence length="619" mass="70766">MDNIHRLKKISETYEMYGLLREELSIEIEKAASQSGNEAKIADLLKFPNFVTAYNTVISKDSKDEGICHFSSVTCDTTAKYRTYDGTCNNLDNPLWGSAFTAQQRLNPPVYADGIREARNTSSLNTKLTSPRVISNEVMHSDKANQVESDYTVMFMAWGQFLDHDMVLTPTSKDSEDLNCCLRKKEQTANPVPRIECLPIELPAGDKRFKNKKCMNFKRSASGPLLGTSCTPEPRQQINQITSFIDASNVYGSSEEEVETLRDESQREFLKIEGSDFPPSGDENSCRRSDKKFHCLKAGDARANVILNLQFLHTLFLREHNRIAAMLTDLNKRWDGDRTFQETRKIIGAMLQHITYTEYLPKVLGSKLADEKGFIASKADFYDKSLNPSISNEFAVAAFRFGHSQINDHLRYYDSFFEPGRREALLRNQFDDVSMLQNNEGRRVPEVARWMVTEKSREVDRFFEEEVRDWTFKEFDLVALNIQRGRDHGIPPYSKWRLYCGLSELTDWNSLKTDHDPETIEKLKEVYGNPEDIDLSVGGVSEKHISGASVGPTFACILQEQFIRLKYGDRFWYDRNDEWDPVVGFSKEQIASIRNVTLAAVICNNVNTGEIQKDVFKTG</sequence>
<proteinExistence type="predicted"/>
<evidence type="ECO:0000313" key="1">
    <source>
        <dbReference type="EMBL" id="KAJ8313649.1"/>
    </source>
</evidence>
<dbReference type="InterPro" id="IPR037120">
    <property type="entry name" value="Haem_peroxidase_sf_animal"/>
</dbReference>
<name>A0ABQ9F8J0_TEGGR</name>
<dbReference type="PANTHER" id="PTHR11475:SF134">
    <property type="entry name" value="LD42267P"/>
    <property type="match status" value="1"/>
</dbReference>
<dbReference type="InterPro" id="IPR010255">
    <property type="entry name" value="Haem_peroxidase_sf"/>
</dbReference>
<dbReference type="EMBL" id="JARBDR010000342">
    <property type="protein sequence ID" value="KAJ8313649.1"/>
    <property type="molecule type" value="Genomic_DNA"/>
</dbReference>
<dbReference type="Proteomes" id="UP001217089">
    <property type="component" value="Unassembled WGS sequence"/>
</dbReference>
<dbReference type="SUPFAM" id="SSF48113">
    <property type="entry name" value="Heme-dependent peroxidases"/>
    <property type="match status" value="1"/>
</dbReference>
<keyword evidence="2" id="KW-1185">Reference proteome</keyword>
<reference evidence="1 2" key="1">
    <citation type="submission" date="2022-12" db="EMBL/GenBank/DDBJ databases">
        <title>Chromosome-level genome of Tegillarca granosa.</title>
        <authorList>
            <person name="Kim J."/>
        </authorList>
    </citation>
    <scope>NUCLEOTIDE SEQUENCE [LARGE SCALE GENOMIC DNA]</scope>
    <source>
        <strain evidence="1">Teg-2019</strain>
        <tissue evidence="1">Adductor muscle</tissue>
    </source>
</reference>
<dbReference type="Pfam" id="PF03098">
    <property type="entry name" value="An_peroxidase"/>
    <property type="match status" value="1"/>
</dbReference>
<accession>A0ABQ9F8J0</accession>
<organism evidence="1 2">
    <name type="scientific">Tegillarca granosa</name>
    <name type="common">Malaysian cockle</name>
    <name type="synonym">Anadara granosa</name>
    <dbReference type="NCBI Taxonomy" id="220873"/>
    <lineage>
        <taxon>Eukaryota</taxon>
        <taxon>Metazoa</taxon>
        <taxon>Spiralia</taxon>
        <taxon>Lophotrochozoa</taxon>
        <taxon>Mollusca</taxon>
        <taxon>Bivalvia</taxon>
        <taxon>Autobranchia</taxon>
        <taxon>Pteriomorphia</taxon>
        <taxon>Arcoida</taxon>
        <taxon>Arcoidea</taxon>
        <taxon>Arcidae</taxon>
        <taxon>Tegillarca</taxon>
    </lineage>
</organism>
<dbReference type="Gene3D" id="1.10.640.10">
    <property type="entry name" value="Haem peroxidase domain superfamily, animal type"/>
    <property type="match status" value="1"/>
</dbReference>
<evidence type="ECO:0008006" key="3">
    <source>
        <dbReference type="Google" id="ProtNLM"/>
    </source>
</evidence>
<dbReference type="PROSITE" id="PS50292">
    <property type="entry name" value="PEROXIDASE_3"/>
    <property type="match status" value="1"/>
</dbReference>
<gene>
    <name evidence="1" type="ORF">KUTeg_008210</name>
</gene>